<dbReference type="Proteomes" id="UP000636004">
    <property type="component" value="Unassembled WGS sequence"/>
</dbReference>
<dbReference type="InterPro" id="IPR011990">
    <property type="entry name" value="TPR-like_helical_dom_sf"/>
</dbReference>
<dbReference type="SMART" id="SM00028">
    <property type="entry name" value="TPR"/>
    <property type="match status" value="3"/>
</dbReference>
<dbReference type="Gene3D" id="1.10.10.10">
    <property type="entry name" value="Winged helix-like DNA-binding domain superfamily/Winged helix DNA-binding domain"/>
    <property type="match status" value="1"/>
</dbReference>
<dbReference type="EMBL" id="BMWZ01000004">
    <property type="protein sequence ID" value="GGZ83438.1"/>
    <property type="molecule type" value="Genomic_DNA"/>
</dbReference>
<feature type="transmembrane region" description="Helical" evidence="1">
    <location>
        <begin position="361"/>
        <end position="380"/>
    </location>
</feature>
<organism evidence="4 5">
    <name type="scientific">Algibacter mikhailovii</name>
    <dbReference type="NCBI Taxonomy" id="425498"/>
    <lineage>
        <taxon>Bacteria</taxon>
        <taxon>Pseudomonadati</taxon>
        <taxon>Bacteroidota</taxon>
        <taxon>Flavobacteriia</taxon>
        <taxon>Flavobacteriales</taxon>
        <taxon>Flavobacteriaceae</taxon>
        <taxon>Algibacter</taxon>
    </lineage>
</organism>
<keyword evidence="5" id="KW-1185">Reference proteome</keyword>
<dbReference type="Gene3D" id="1.25.40.10">
    <property type="entry name" value="Tetratricopeptide repeat domain"/>
    <property type="match status" value="1"/>
</dbReference>
<evidence type="ECO:0000256" key="2">
    <source>
        <dbReference type="SAM" id="SignalP"/>
    </source>
</evidence>
<dbReference type="InterPro" id="IPR016032">
    <property type="entry name" value="Sig_transdc_resp-reg_C-effctor"/>
</dbReference>
<reference evidence="4" key="1">
    <citation type="journal article" date="2014" name="Int. J. Syst. Evol. Microbiol.">
        <title>Complete genome sequence of Corynebacterium casei LMG S-19264T (=DSM 44701T), isolated from a smear-ripened cheese.</title>
        <authorList>
            <consortium name="US DOE Joint Genome Institute (JGI-PGF)"/>
            <person name="Walter F."/>
            <person name="Albersmeier A."/>
            <person name="Kalinowski J."/>
            <person name="Ruckert C."/>
        </authorList>
    </citation>
    <scope>NUCLEOTIDE SEQUENCE</scope>
    <source>
        <strain evidence="4">KCTC 12710</strain>
    </source>
</reference>
<sequence length="544" mass="63245">MFFSKQFTILTLTLCIAVSTHALISVSDNNPPQDYDLYAQLLQNDQTQNTDSSAEELKILIQAALQDKDTIRAINTLMKLARNYSHQANHKITYDVLWTALSLADEGDFDFEKSEIYRAIGRHYNYFNRREKSLEYLNRSLNKKKQLVAEDKLKESSLTSNYLAFTSSFRELNELKLGKIYLDSCFMYMDSTVRPSNRAFIKFEHAVILNDEEKHQNALETFNEVLPWFTDFIPSYNVLVYTYMGDVAKDLKDFSESERLYAQALETSYRFNAHNDFTPLIHERLAELYFSQGHFEKAYSSMKSAKKLDGIYFDSRSVNNRPLLEIQDAFLKEKELQAKAEQNQKIIQFKQEEKVLLLQKVILIGLVISIVIFGLLYLNIVRAKHRAEKRILSKKRAFEMQKNQEVIELKNKELAASVIKLIEKDSFIDALKKKLSDGTGDIDRREAKQIINSISNSNNDNWTEFEARFISINKKFYTKLSTKFPNLTVNDQRLCALVKLNFSSKEIAKLLNMSVESVHTTRSRLRKKLELSRNTNLKQFIADI</sequence>
<name>A0A918R5X2_9FLAO</name>
<comment type="caution">
    <text evidence="4">The sequence shown here is derived from an EMBL/GenBank/DDBJ whole genome shotgun (WGS) entry which is preliminary data.</text>
</comment>
<dbReference type="AlphaFoldDB" id="A0A918R5X2"/>
<reference evidence="4" key="2">
    <citation type="submission" date="2020-09" db="EMBL/GenBank/DDBJ databases">
        <authorList>
            <person name="Sun Q."/>
            <person name="Kim S."/>
        </authorList>
    </citation>
    <scope>NUCLEOTIDE SEQUENCE</scope>
    <source>
        <strain evidence="4">KCTC 12710</strain>
    </source>
</reference>
<evidence type="ECO:0000313" key="5">
    <source>
        <dbReference type="Proteomes" id="UP000636004"/>
    </source>
</evidence>
<proteinExistence type="predicted"/>
<protein>
    <recommendedName>
        <fullName evidence="3">HTH luxR-type domain-containing protein</fullName>
    </recommendedName>
</protein>
<dbReference type="InterPro" id="IPR000792">
    <property type="entry name" value="Tscrpt_reg_LuxR_C"/>
</dbReference>
<evidence type="ECO:0000259" key="3">
    <source>
        <dbReference type="SMART" id="SM00421"/>
    </source>
</evidence>
<feature type="domain" description="HTH luxR-type" evidence="3">
    <location>
        <begin position="484"/>
        <end position="541"/>
    </location>
</feature>
<evidence type="ECO:0000313" key="4">
    <source>
        <dbReference type="EMBL" id="GGZ83438.1"/>
    </source>
</evidence>
<keyword evidence="1" id="KW-0472">Membrane</keyword>
<evidence type="ECO:0000256" key="1">
    <source>
        <dbReference type="SAM" id="Phobius"/>
    </source>
</evidence>
<dbReference type="InterPro" id="IPR019734">
    <property type="entry name" value="TPR_rpt"/>
</dbReference>
<dbReference type="InterPro" id="IPR036388">
    <property type="entry name" value="WH-like_DNA-bd_sf"/>
</dbReference>
<dbReference type="SMART" id="SM00421">
    <property type="entry name" value="HTH_LUXR"/>
    <property type="match status" value="1"/>
</dbReference>
<accession>A0A918R5X2</accession>
<dbReference type="GO" id="GO:0006355">
    <property type="term" value="P:regulation of DNA-templated transcription"/>
    <property type="evidence" value="ECO:0007669"/>
    <property type="project" value="InterPro"/>
</dbReference>
<feature type="chain" id="PRO_5037549038" description="HTH luxR-type domain-containing protein" evidence="2">
    <location>
        <begin position="23"/>
        <end position="544"/>
    </location>
</feature>
<keyword evidence="1" id="KW-0812">Transmembrane</keyword>
<dbReference type="SUPFAM" id="SSF48452">
    <property type="entry name" value="TPR-like"/>
    <property type="match status" value="2"/>
</dbReference>
<dbReference type="GO" id="GO:0003677">
    <property type="term" value="F:DNA binding"/>
    <property type="evidence" value="ECO:0007669"/>
    <property type="project" value="InterPro"/>
</dbReference>
<keyword evidence="1" id="KW-1133">Transmembrane helix</keyword>
<dbReference type="SUPFAM" id="SSF46894">
    <property type="entry name" value="C-terminal effector domain of the bipartite response regulators"/>
    <property type="match status" value="1"/>
</dbReference>
<keyword evidence="2" id="KW-0732">Signal</keyword>
<feature type="signal peptide" evidence="2">
    <location>
        <begin position="1"/>
        <end position="22"/>
    </location>
</feature>
<gene>
    <name evidence="4" type="ORF">GCM10007028_21790</name>
</gene>